<evidence type="ECO:0000313" key="2">
    <source>
        <dbReference type="EMBL" id="CAB4570641.1"/>
    </source>
</evidence>
<reference evidence="2" key="1">
    <citation type="submission" date="2020-05" db="EMBL/GenBank/DDBJ databases">
        <authorList>
            <person name="Chiriac C."/>
            <person name="Salcher M."/>
            <person name="Ghai R."/>
            <person name="Kavagutti S V."/>
        </authorList>
    </citation>
    <scope>NUCLEOTIDE SEQUENCE</scope>
</reference>
<protein>
    <submittedName>
        <fullName evidence="2">Unannotated protein</fullName>
    </submittedName>
</protein>
<dbReference type="AlphaFoldDB" id="A0A6J6E2M8"/>
<sequence>MSASFSSLGDDEITTGSNRGDCVSNLSTHARDENVVVMTEVDHVTRNSETGNKHATAIVDDGLHLCRHIARRSGKKINAERFVCCGANKMHLFDHTVEVHR</sequence>
<name>A0A6J6E2M8_9ZZZZ</name>
<proteinExistence type="predicted"/>
<dbReference type="EMBL" id="CAEZTR010000020">
    <property type="protein sequence ID" value="CAB4570641.1"/>
    <property type="molecule type" value="Genomic_DNA"/>
</dbReference>
<feature type="compositionally biased region" description="Polar residues" evidence="1">
    <location>
        <begin position="14"/>
        <end position="25"/>
    </location>
</feature>
<accession>A0A6J6E2M8</accession>
<gene>
    <name evidence="2" type="ORF">UFOPK1711_00484</name>
</gene>
<evidence type="ECO:0000256" key="1">
    <source>
        <dbReference type="SAM" id="MobiDB-lite"/>
    </source>
</evidence>
<organism evidence="2">
    <name type="scientific">freshwater metagenome</name>
    <dbReference type="NCBI Taxonomy" id="449393"/>
    <lineage>
        <taxon>unclassified sequences</taxon>
        <taxon>metagenomes</taxon>
        <taxon>ecological metagenomes</taxon>
    </lineage>
</organism>
<feature type="region of interest" description="Disordered" evidence="1">
    <location>
        <begin position="1"/>
        <end position="25"/>
    </location>
</feature>